<evidence type="ECO:0000313" key="1">
    <source>
        <dbReference type="EMBL" id="JAD22936.1"/>
    </source>
</evidence>
<name>A0A0A8Y9C8_ARUDO</name>
<accession>A0A0A8Y9C8</accession>
<reference evidence="1" key="1">
    <citation type="submission" date="2014-09" db="EMBL/GenBank/DDBJ databases">
        <authorList>
            <person name="Magalhaes I.L.F."/>
            <person name="Oliveira U."/>
            <person name="Santos F.R."/>
            <person name="Vidigal T.H.D.A."/>
            <person name="Brescovit A.D."/>
            <person name="Santos A.J."/>
        </authorList>
    </citation>
    <scope>NUCLEOTIDE SEQUENCE</scope>
    <source>
        <tissue evidence="1">Shoot tissue taken approximately 20 cm above the soil surface</tissue>
    </source>
</reference>
<dbReference type="AlphaFoldDB" id="A0A0A8Y9C8"/>
<organism evidence="1">
    <name type="scientific">Arundo donax</name>
    <name type="common">Giant reed</name>
    <name type="synonym">Donax arundinaceus</name>
    <dbReference type="NCBI Taxonomy" id="35708"/>
    <lineage>
        <taxon>Eukaryota</taxon>
        <taxon>Viridiplantae</taxon>
        <taxon>Streptophyta</taxon>
        <taxon>Embryophyta</taxon>
        <taxon>Tracheophyta</taxon>
        <taxon>Spermatophyta</taxon>
        <taxon>Magnoliopsida</taxon>
        <taxon>Liliopsida</taxon>
        <taxon>Poales</taxon>
        <taxon>Poaceae</taxon>
        <taxon>PACMAD clade</taxon>
        <taxon>Arundinoideae</taxon>
        <taxon>Arundineae</taxon>
        <taxon>Arundo</taxon>
    </lineage>
</organism>
<reference evidence="1" key="2">
    <citation type="journal article" date="2015" name="Data Brief">
        <title>Shoot transcriptome of the giant reed, Arundo donax.</title>
        <authorList>
            <person name="Barrero R.A."/>
            <person name="Guerrero F.D."/>
            <person name="Moolhuijzen P."/>
            <person name="Goolsby J.A."/>
            <person name="Tidwell J."/>
            <person name="Bellgard S.E."/>
            <person name="Bellgard M.I."/>
        </authorList>
    </citation>
    <scope>NUCLEOTIDE SEQUENCE</scope>
    <source>
        <tissue evidence="1">Shoot tissue taken approximately 20 cm above the soil surface</tissue>
    </source>
</reference>
<protein>
    <submittedName>
        <fullName evidence="1">Uncharacterized protein</fullName>
    </submittedName>
</protein>
<proteinExistence type="predicted"/>
<dbReference type="EMBL" id="GBRH01274959">
    <property type="protein sequence ID" value="JAD22936.1"/>
    <property type="molecule type" value="Transcribed_RNA"/>
</dbReference>
<sequence length="100" mass="11278">MCDTDGAGVAQPSDAALPHLRCLLHICHHQLIVPCLRRLPWLEPPMTPRRGLSVPRHHSLPCLRGLLPCRCLLFLPHPSPLRVLPWPCRDTRPSQQHPSS</sequence>